<keyword evidence="3" id="KW-1185">Reference proteome</keyword>
<evidence type="ECO:0000259" key="1">
    <source>
        <dbReference type="PROSITE" id="PS51186"/>
    </source>
</evidence>
<protein>
    <recommendedName>
        <fullName evidence="1">N-acetyltransferase domain-containing protein</fullName>
    </recommendedName>
</protein>
<name>A0A2I0A9X7_9ASPA</name>
<dbReference type="InterPro" id="IPR000182">
    <property type="entry name" value="GNAT_dom"/>
</dbReference>
<dbReference type="Gene3D" id="3.40.630.30">
    <property type="match status" value="1"/>
</dbReference>
<dbReference type="EMBL" id="KZ452008">
    <property type="protein sequence ID" value="PKA52338.1"/>
    <property type="molecule type" value="Genomic_DNA"/>
</dbReference>
<evidence type="ECO:0000313" key="2">
    <source>
        <dbReference type="EMBL" id="PKA52338.1"/>
    </source>
</evidence>
<dbReference type="InterPro" id="IPR016181">
    <property type="entry name" value="Acyl_CoA_acyltransferase"/>
</dbReference>
<dbReference type="PANTHER" id="PTHR47426">
    <property type="entry name" value="ACYL-COA N-ACYLTRANSFERASES (NAT) SUPERFAMILY PROTEIN"/>
    <property type="match status" value="1"/>
</dbReference>
<feature type="domain" description="N-acetyltransferase" evidence="1">
    <location>
        <begin position="222"/>
        <end position="304"/>
    </location>
</feature>
<gene>
    <name evidence="2" type="ORF">AXF42_Ash010234</name>
</gene>
<evidence type="ECO:0000313" key="3">
    <source>
        <dbReference type="Proteomes" id="UP000236161"/>
    </source>
</evidence>
<sequence>MSIVAVPPQDLVRLSAGRMKIRRHFLQRFAFPNFCTDVVDVLHLLGISSGKRSLIRASNDGNKECSVESQNILPRYPRLEISGGPSDLRFDKLQPSEEDIECRHRRVFGRFVVREAIIDEEYWTAAWLRAESHWENQLGARNAEFHKRKLAEQEFNAVKRRCNTKLAEKCFCIIAVKKEDKCVKRTILSSIVGTLDFSIRQLLCGQSFPGDYTKTPLSCSFFRRDLPMYGYIANLCVAKYARRQGIASNMLLLALDAAREYGLDQVFVDVLKDNIAAQKLYEKIGFQIFENDIPRAAKEDLQLCFRI</sequence>
<dbReference type="PROSITE" id="PS51186">
    <property type="entry name" value="GNAT"/>
    <property type="match status" value="1"/>
</dbReference>
<dbReference type="SUPFAM" id="SSF55729">
    <property type="entry name" value="Acyl-CoA N-acyltransferases (Nat)"/>
    <property type="match status" value="1"/>
</dbReference>
<accession>A0A2I0A9X7</accession>
<dbReference type="GO" id="GO:0016747">
    <property type="term" value="F:acyltransferase activity, transferring groups other than amino-acyl groups"/>
    <property type="evidence" value="ECO:0007669"/>
    <property type="project" value="InterPro"/>
</dbReference>
<dbReference type="AlphaFoldDB" id="A0A2I0A9X7"/>
<dbReference type="CDD" id="cd04301">
    <property type="entry name" value="NAT_SF"/>
    <property type="match status" value="1"/>
</dbReference>
<dbReference type="OrthoDB" id="41532at2759"/>
<dbReference type="PANTHER" id="PTHR47426:SF3">
    <property type="entry name" value="GCN5-RELATED N-ACETYLTRANSFERASE 6, CHLOROPLASTIC"/>
    <property type="match status" value="1"/>
</dbReference>
<reference evidence="2 3" key="1">
    <citation type="journal article" date="2017" name="Nature">
        <title>The Apostasia genome and the evolution of orchids.</title>
        <authorList>
            <person name="Zhang G.Q."/>
            <person name="Liu K.W."/>
            <person name="Li Z."/>
            <person name="Lohaus R."/>
            <person name="Hsiao Y.Y."/>
            <person name="Niu S.C."/>
            <person name="Wang J.Y."/>
            <person name="Lin Y.C."/>
            <person name="Xu Q."/>
            <person name="Chen L.J."/>
            <person name="Yoshida K."/>
            <person name="Fujiwara S."/>
            <person name="Wang Z.W."/>
            <person name="Zhang Y.Q."/>
            <person name="Mitsuda N."/>
            <person name="Wang M."/>
            <person name="Liu G.H."/>
            <person name="Pecoraro L."/>
            <person name="Huang H.X."/>
            <person name="Xiao X.J."/>
            <person name="Lin M."/>
            <person name="Wu X.Y."/>
            <person name="Wu W.L."/>
            <person name="Chen Y.Y."/>
            <person name="Chang S.B."/>
            <person name="Sakamoto S."/>
            <person name="Ohme-Takagi M."/>
            <person name="Yagi M."/>
            <person name="Zeng S.J."/>
            <person name="Shen C.Y."/>
            <person name="Yeh C.M."/>
            <person name="Luo Y.B."/>
            <person name="Tsai W.C."/>
            <person name="Van de Peer Y."/>
            <person name="Liu Z.J."/>
        </authorList>
    </citation>
    <scope>NUCLEOTIDE SEQUENCE [LARGE SCALE GENOMIC DNA]</scope>
    <source>
        <strain evidence="3">cv. Shenzhen</strain>
        <tissue evidence="2">Stem</tissue>
    </source>
</reference>
<proteinExistence type="predicted"/>
<organism evidence="2 3">
    <name type="scientific">Apostasia shenzhenica</name>
    <dbReference type="NCBI Taxonomy" id="1088818"/>
    <lineage>
        <taxon>Eukaryota</taxon>
        <taxon>Viridiplantae</taxon>
        <taxon>Streptophyta</taxon>
        <taxon>Embryophyta</taxon>
        <taxon>Tracheophyta</taxon>
        <taxon>Spermatophyta</taxon>
        <taxon>Magnoliopsida</taxon>
        <taxon>Liliopsida</taxon>
        <taxon>Asparagales</taxon>
        <taxon>Orchidaceae</taxon>
        <taxon>Apostasioideae</taxon>
        <taxon>Apostasia</taxon>
    </lineage>
</organism>
<dbReference type="Pfam" id="PF00583">
    <property type="entry name" value="Acetyltransf_1"/>
    <property type="match status" value="1"/>
</dbReference>
<dbReference type="Proteomes" id="UP000236161">
    <property type="component" value="Unassembled WGS sequence"/>
</dbReference>